<dbReference type="SUPFAM" id="SSF54980">
    <property type="entry name" value="EF-G C-terminal domain-like"/>
    <property type="match status" value="2"/>
</dbReference>
<dbReference type="Gene3D" id="3.40.50.300">
    <property type="entry name" value="P-loop containing nucleotide triphosphate hydrolases"/>
    <property type="match status" value="1"/>
</dbReference>
<dbReference type="InterPro" id="IPR027417">
    <property type="entry name" value="P-loop_NTPase"/>
</dbReference>
<evidence type="ECO:0000256" key="1">
    <source>
        <dbReference type="ARBA" id="ARBA00013902"/>
    </source>
</evidence>
<dbReference type="InterPro" id="IPR005225">
    <property type="entry name" value="Small_GTP-bd"/>
</dbReference>
<dbReference type="CDD" id="cd03713">
    <property type="entry name" value="EFG_mtEFG_C"/>
    <property type="match status" value="1"/>
</dbReference>
<dbReference type="InterPro" id="IPR014721">
    <property type="entry name" value="Ribsml_uS5_D2-typ_fold_subgr"/>
</dbReference>
<dbReference type="InterPro" id="IPR047872">
    <property type="entry name" value="EFG_IV"/>
</dbReference>
<evidence type="ECO:0000256" key="2">
    <source>
        <dbReference type="ARBA" id="ARBA00017872"/>
    </source>
</evidence>
<dbReference type="SUPFAM" id="SSF50447">
    <property type="entry name" value="Translation proteins"/>
    <property type="match status" value="1"/>
</dbReference>
<dbReference type="EMBL" id="BAABHD010000029">
    <property type="protein sequence ID" value="GAA4457101.1"/>
    <property type="molecule type" value="Genomic_DNA"/>
</dbReference>
<organism evidence="6 7">
    <name type="scientific">Nibrella saemangeumensis</name>
    <dbReference type="NCBI Taxonomy" id="1084526"/>
    <lineage>
        <taxon>Bacteria</taxon>
        <taxon>Pseudomonadati</taxon>
        <taxon>Bacteroidota</taxon>
        <taxon>Cytophagia</taxon>
        <taxon>Cytophagales</taxon>
        <taxon>Spirosomataceae</taxon>
        <taxon>Nibrella</taxon>
    </lineage>
</organism>
<keyword evidence="7" id="KW-1185">Reference proteome</keyword>
<dbReference type="InterPro" id="IPR020568">
    <property type="entry name" value="Ribosomal_Su5_D2-typ_SF"/>
</dbReference>
<accession>A0ABP8MZ22</accession>
<dbReference type="InterPro" id="IPR041095">
    <property type="entry name" value="EFG_II"/>
</dbReference>
<evidence type="ECO:0000256" key="3">
    <source>
        <dbReference type="ARBA" id="ARBA00022741"/>
    </source>
</evidence>
<dbReference type="InterPro" id="IPR035647">
    <property type="entry name" value="EFG_III/V"/>
</dbReference>
<dbReference type="PRINTS" id="PR00315">
    <property type="entry name" value="ELONGATNFCT"/>
</dbReference>
<evidence type="ECO:0000259" key="5">
    <source>
        <dbReference type="PROSITE" id="PS51722"/>
    </source>
</evidence>
<keyword evidence="6" id="KW-0251">Elongation factor</keyword>
<dbReference type="NCBIfam" id="NF009381">
    <property type="entry name" value="PRK12740.1-5"/>
    <property type="match status" value="1"/>
</dbReference>
<dbReference type="SUPFAM" id="SSF54211">
    <property type="entry name" value="Ribosomal protein S5 domain 2-like"/>
    <property type="match status" value="1"/>
</dbReference>
<dbReference type="CDD" id="cd04088">
    <property type="entry name" value="EFG_mtEFG_II"/>
    <property type="match status" value="1"/>
</dbReference>
<evidence type="ECO:0000313" key="7">
    <source>
        <dbReference type="Proteomes" id="UP001501175"/>
    </source>
</evidence>
<dbReference type="PROSITE" id="PS51722">
    <property type="entry name" value="G_TR_2"/>
    <property type="match status" value="1"/>
</dbReference>
<dbReference type="SUPFAM" id="SSF52540">
    <property type="entry name" value="P-loop containing nucleoside triphosphate hydrolases"/>
    <property type="match status" value="1"/>
</dbReference>
<evidence type="ECO:0000256" key="4">
    <source>
        <dbReference type="ARBA" id="ARBA00023134"/>
    </source>
</evidence>
<comment type="caution">
    <text evidence="6">The sequence shown here is derived from an EMBL/GenBank/DDBJ whole genome shotgun (WGS) entry which is preliminary data.</text>
</comment>
<proteinExistence type="predicted"/>
<dbReference type="PANTHER" id="PTHR43261">
    <property type="entry name" value="TRANSLATION ELONGATION FACTOR G-RELATED"/>
    <property type="match status" value="1"/>
</dbReference>
<dbReference type="NCBIfam" id="TIGR00231">
    <property type="entry name" value="small_GTP"/>
    <property type="match status" value="1"/>
</dbReference>
<dbReference type="Gene3D" id="3.30.230.10">
    <property type="match status" value="1"/>
</dbReference>
<dbReference type="Pfam" id="PF03764">
    <property type="entry name" value="EFG_IV"/>
    <property type="match status" value="2"/>
</dbReference>
<sequence length="711" mass="79556">MKAYDEKHIKNVVLIGPAKSGKTTLAETMLYEAGLLTRRGTVEERNTISDYHEVEHERGSSVYATTLHTEWRDFKINIIDTPGLDDFIGEVITSITVCDTAVILLNAQNGVEVGTELLWDYIDHYNKPTILAVNQLDHEKANYTQTLDEAKAFFGPAVTIMQYPLNAGTGFNCIIDLLKMVMYKFPEGGGKPEKLPIPASEKERADQLHNELVEKAAENDEALMEQYFEKGSLDEDELREGLKIGMMKHQVFPVFCLSAKRDMGTGRMMGFIDNVAPSAVDTAGELTEDGQEVPCDPAAPTRLFIFKTLVEPRLGRLSFFKVMAGEVAVGMDFQNEKTGTTERISQLFIVDGKNRNPIDRLKAGDIGCTVKLKNTATGHTLNGKGATGNIRPIQFPPAKTRVAIVAKNKQDDEKLSEMLNEIHLEDPTLSVEYNQEVRQVILEGQGELHLTVTKWKLENLHKIPVEFQRVRIPYRETIQRPALSSYRHKKQSGGAGQFGEVFIKIEPYYEGMPPIKDFPVRETETVELPWGGKLVFNNCIVGGVIDARFLPSIMKGIMEKMSQGPLTGSHVRDVRVSVYDGKMHPVDSNDISFKIAGMMAFREAFLQAEPQLLEPVHDIEVLVPANLMGDVMTELQTHRSMILNIDSEKNSQVIRARTPLAELDKLLPALRNLSQGKAKVRSQFADYSPVPSDLQKRISEEFSKTELAEVH</sequence>
<keyword evidence="3" id="KW-0547">Nucleotide-binding</keyword>
<dbReference type="InterPro" id="IPR000640">
    <property type="entry name" value="EFG_V-like"/>
</dbReference>
<dbReference type="Pfam" id="PF22042">
    <property type="entry name" value="EF-G_D2"/>
    <property type="match status" value="1"/>
</dbReference>
<dbReference type="InterPro" id="IPR053905">
    <property type="entry name" value="EF-G-like_DII"/>
</dbReference>
<dbReference type="Pfam" id="PF00679">
    <property type="entry name" value="EFG_C"/>
    <property type="match status" value="1"/>
</dbReference>
<dbReference type="Proteomes" id="UP001501175">
    <property type="component" value="Unassembled WGS sequence"/>
</dbReference>
<dbReference type="CDD" id="cd04170">
    <property type="entry name" value="EF-G_bact"/>
    <property type="match status" value="1"/>
</dbReference>
<keyword evidence="6" id="KW-0648">Protein biosynthesis</keyword>
<dbReference type="SMART" id="SM00889">
    <property type="entry name" value="EFG_IV"/>
    <property type="match status" value="1"/>
</dbReference>
<protein>
    <recommendedName>
        <fullName evidence="2">Elongation factor G</fullName>
    </recommendedName>
    <alternativeName>
        <fullName evidence="1">Tetracycline resistance protein TetQ</fullName>
    </alternativeName>
</protein>
<dbReference type="GO" id="GO:0003746">
    <property type="term" value="F:translation elongation factor activity"/>
    <property type="evidence" value="ECO:0007669"/>
    <property type="project" value="UniProtKB-KW"/>
</dbReference>
<dbReference type="InterPro" id="IPR005517">
    <property type="entry name" value="Transl_elong_EFG/EF2_IV"/>
</dbReference>
<dbReference type="InterPro" id="IPR009000">
    <property type="entry name" value="Transl_B-barrel_sf"/>
</dbReference>
<dbReference type="RefSeq" id="WP_345244337.1">
    <property type="nucleotide sequence ID" value="NZ_BAABHD010000029.1"/>
</dbReference>
<gene>
    <name evidence="6" type="ORF">GCM10023189_27300</name>
</gene>
<dbReference type="InterPro" id="IPR000795">
    <property type="entry name" value="T_Tr_GTP-bd_dom"/>
</dbReference>
<name>A0ABP8MZ22_9BACT</name>
<evidence type="ECO:0000313" key="6">
    <source>
        <dbReference type="EMBL" id="GAA4457101.1"/>
    </source>
</evidence>
<dbReference type="Pfam" id="PF14492">
    <property type="entry name" value="EFG_III"/>
    <property type="match status" value="1"/>
</dbReference>
<dbReference type="SMART" id="SM00838">
    <property type="entry name" value="EFG_C"/>
    <property type="match status" value="1"/>
</dbReference>
<dbReference type="Gene3D" id="3.30.70.870">
    <property type="entry name" value="Elongation Factor G (Translational Gtpase), domain 3"/>
    <property type="match status" value="1"/>
</dbReference>
<dbReference type="PANTHER" id="PTHR43261:SF6">
    <property type="entry name" value="ELONGATION FACTOR G-LIKE PROTEIN"/>
    <property type="match status" value="1"/>
</dbReference>
<dbReference type="Gene3D" id="3.30.70.240">
    <property type="match status" value="1"/>
</dbReference>
<feature type="domain" description="Tr-type G" evidence="5">
    <location>
        <begin position="7"/>
        <end position="280"/>
    </location>
</feature>
<reference evidence="7" key="1">
    <citation type="journal article" date="2019" name="Int. J. Syst. Evol. Microbiol.">
        <title>The Global Catalogue of Microorganisms (GCM) 10K type strain sequencing project: providing services to taxonomists for standard genome sequencing and annotation.</title>
        <authorList>
            <consortium name="The Broad Institute Genomics Platform"/>
            <consortium name="The Broad Institute Genome Sequencing Center for Infectious Disease"/>
            <person name="Wu L."/>
            <person name="Ma J."/>
        </authorList>
    </citation>
    <scope>NUCLEOTIDE SEQUENCE [LARGE SCALE GENOMIC DNA]</scope>
    <source>
        <strain evidence="7">JCM 17927</strain>
    </source>
</reference>
<dbReference type="InterPro" id="IPR035649">
    <property type="entry name" value="EFG_V"/>
</dbReference>
<keyword evidence="4" id="KW-0342">GTP-binding</keyword>
<dbReference type="Gene3D" id="2.40.30.10">
    <property type="entry name" value="Translation factors"/>
    <property type="match status" value="1"/>
</dbReference>
<dbReference type="CDD" id="cd01434">
    <property type="entry name" value="EFG_mtEFG1_IV"/>
    <property type="match status" value="1"/>
</dbReference>
<dbReference type="Pfam" id="PF00009">
    <property type="entry name" value="GTP_EFTU"/>
    <property type="match status" value="1"/>
</dbReference>